<keyword evidence="1" id="KW-0808">Transferase</keyword>
<dbReference type="SUPFAM" id="SSF50969">
    <property type="entry name" value="YVTN repeat-like/Quinoprotein amine dehydrogenase"/>
    <property type="match status" value="1"/>
</dbReference>
<sequence length="343" mass="39104">MKLVVYFIFAMLLCTSCNGVKPSKNFDIQIIANNKNLKLNDSIQLSVKHNHFTSPIKSVAYYINQKELPKTENGVILSEVKLGKQILQAIVTLEDETTHTLEKEVTIFSKNPPKILKYKIIKEYPHDITAYTQGLEFKGDTLIESTGQYGKSVLRKWNVFNGKIYNEIRLNEKYFGEGITSLNNKIFLLTWLSKTGFIYDSNLNLIKSFNYGKSQEGWGLCNDGNKLYKSDGSEKIWTLNADSLKEESFIQLTSNQSIYQNANELEWVSGKIYANTYQKDGIMVINPDNGAIEAIVDVRGLKEKVKQIPSLDVLNGIAYHPTRKTFFITGKNWSSVFEVIFEE</sequence>
<evidence type="ECO:0000313" key="2">
    <source>
        <dbReference type="Proteomes" id="UP000044026"/>
    </source>
</evidence>
<reference evidence="1 2" key="1">
    <citation type="submission" date="2015-01" db="EMBL/GenBank/DDBJ databases">
        <authorList>
            <person name="Xiang T."/>
            <person name="Song Y."/>
            <person name="Huang L."/>
            <person name="Wang B."/>
            <person name="Wu P."/>
        </authorList>
    </citation>
    <scope>NUCLEOTIDE SEQUENCE [LARGE SCALE GENOMIC DNA]</scope>
    <source>
        <strain evidence="1 2">Cc12</strain>
    </source>
</reference>
<dbReference type="InterPro" id="IPR007788">
    <property type="entry name" value="QCT"/>
</dbReference>
<dbReference type="GeneID" id="69579905"/>
<accession>A0A0B7HBP4</accession>
<dbReference type="InterPro" id="IPR011044">
    <property type="entry name" value="Quino_amine_DH_bsu"/>
</dbReference>
<dbReference type="EMBL" id="CDOE01000054">
    <property type="protein sequence ID" value="CEN35028.1"/>
    <property type="molecule type" value="Genomic_DNA"/>
</dbReference>
<dbReference type="Pfam" id="PF05096">
    <property type="entry name" value="Glu_cyclase_2"/>
    <property type="match status" value="1"/>
</dbReference>
<keyword evidence="1" id="KW-0012">Acyltransferase</keyword>
<dbReference type="PANTHER" id="PTHR31270">
    <property type="entry name" value="GLUTAMINYL-PEPTIDE CYCLOTRANSFERASE"/>
    <property type="match status" value="1"/>
</dbReference>
<evidence type="ECO:0000313" key="1">
    <source>
        <dbReference type="EMBL" id="CEN35028.1"/>
    </source>
</evidence>
<name>A0A0B7HBP4_9FLAO</name>
<dbReference type="GO" id="GO:0016603">
    <property type="term" value="F:glutaminyl-peptide cyclotransferase activity"/>
    <property type="evidence" value="ECO:0007669"/>
    <property type="project" value="UniProtKB-EC"/>
</dbReference>
<dbReference type="Proteomes" id="UP000044026">
    <property type="component" value="Unassembled WGS sequence"/>
</dbReference>
<gene>
    <name evidence="1" type="ORF">CCAN12_580025</name>
</gene>
<proteinExistence type="predicted"/>
<organism evidence="1 2">
    <name type="scientific">Capnocytophaga canimorsus</name>
    <dbReference type="NCBI Taxonomy" id="28188"/>
    <lineage>
        <taxon>Bacteria</taxon>
        <taxon>Pseudomonadati</taxon>
        <taxon>Bacteroidota</taxon>
        <taxon>Flavobacteriia</taxon>
        <taxon>Flavobacteriales</taxon>
        <taxon>Flavobacteriaceae</taxon>
        <taxon>Capnocytophaga</taxon>
    </lineage>
</organism>
<dbReference type="RefSeq" id="WP_041999682.1">
    <property type="nucleotide sequence ID" value="NZ_CP022382.1"/>
</dbReference>
<protein>
    <submittedName>
        <fullName evidence="1">Glutaminyl cyclase</fullName>
        <ecNumber evidence="1">2.3.2.5</ecNumber>
    </submittedName>
</protein>
<dbReference type="PANTHER" id="PTHR31270:SF1">
    <property type="entry name" value="GLUTAMINYL-PEPTIDE CYCLOTRANSFERASE"/>
    <property type="match status" value="1"/>
</dbReference>
<dbReference type="AlphaFoldDB" id="A0A0B7HBP4"/>
<dbReference type="EC" id="2.3.2.5" evidence="1"/>